<evidence type="ECO:0000313" key="1">
    <source>
        <dbReference type="EMBL" id="KAI3779378.1"/>
    </source>
</evidence>
<name>A0ACB9G7E1_CICIN</name>
<comment type="caution">
    <text evidence="1">The sequence shown here is derived from an EMBL/GenBank/DDBJ whole genome shotgun (WGS) entry which is preliminary data.</text>
</comment>
<protein>
    <submittedName>
        <fullName evidence="1">Uncharacterized protein</fullName>
    </submittedName>
</protein>
<sequence>MVQIVKEGTSDYVNVWRGFVNGTRNFEKHIHVVGIYKKNYQLSVIDDAREEAFRVFAAAVEAETVEIRTSSMVGMVVLVNRFVRFCVMDFVNWKSRSSA</sequence>
<gene>
    <name evidence="1" type="ORF">L2E82_09094</name>
</gene>
<proteinExistence type="predicted"/>
<accession>A0ACB9G7E1</accession>
<organism evidence="1 2">
    <name type="scientific">Cichorium intybus</name>
    <name type="common">Chicory</name>
    <dbReference type="NCBI Taxonomy" id="13427"/>
    <lineage>
        <taxon>Eukaryota</taxon>
        <taxon>Viridiplantae</taxon>
        <taxon>Streptophyta</taxon>
        <taxon>Embryophyta</taxon>
        <taxon>Tracheophyta</taxon>
        <taxon>Spermatophyta</taxon>
        <taxon>Magnoliopsida</taxon>
        <taxon>eudicotyledons</taxon>
        <taxon>Gunneridae</taxon>
        <taxon>Pentapetalae</taxon>
        <taxon>asterids</taxon>
        <taxon>campanulids</taxon>
        <taxon>Asterales</taxon>
        <taxon>Asteraceae</taxon>
        <taxon>Cichorioideae</taxon>
        <taxon>Cichorieae</taxon>
        <taxon>Cichoriinae</taxon>
        <taxon>Cichorium</taxon>
    </lineage>
</organism>
<reference evidence="2" key="1">
    <citation type="journal article" date="2022" name="Mol. Ecol. Resour.">
        <title>The genomes of chicory, endive, great burdock and yacon provide insights into Asteraceae palaeo-polyploidization history and plant inulin production.</title>
        <authorList>
            <person name="Fan W."/>
            <person name="Wang S."/>
            <person name="Wang H."/>
            <person name="Wang A."/>
            <person name="Jiang F."/>
            <person name="Liu H."/>
            <person name="Zhao H."/>
            <person name="Xu D."/>
            <person name="Zhang Y."/>
        </authorList>
    </citation>
    <scope>NUCLEOTIDE SEQUENCE [LARGE SCALE GENOMIC DNA]</scope>
    <source>
        <strain evidence="2">cv. Punajuju</strain>
    </source>
</reference>
<reference evidence="1 2" key="2">
    <citation type="journal article" date="2022" name="Mol. Ecol. Resour.">
        <title>The genomes of chicory, endive, great burdock and yacon provide insights into Asteraceae paleo-polyploidization history and plant inulin production.</title>
        <authorList>
            <person name="Fan W."/>
            <person name="Wang S."/>
            <person name="Wang H."/>
            <person name="Wang A."/>
            <person name="Jiang F."/>
            <person name="Liu H."/>
            <person name="Zhao H."/>
            <person name="Xu D."/>
            <person name="Zhang Y."/>
        </authorList>
    </citation>
    <scope>NUCLEOTIDE SEQUENCE [LARGE SCALE GENOMIC DNA]</scope>
    <source>
        <strain evidence="2">cv. Punajuju</strain>
        <tissue evidence="1">Leaves</tissue>
    </source>
</reference>
<dbReference type="Proteomes" id="UP001055811">
    <property type="component" value="Linkage Group LG02"/>
</dbReference>
<keyword evidence="2" id="KW-1185">Reference proteome</keyword>
<dbReference type="EMBL" id="CM042010">
    <property type="protein sequence ID" value="KAI3779378.1"/>
    <property type="molecule type" value="Genomic_DNA"/>
</dbReference>
<evidence type="ECO:0000313" key="2">
    <source>
        <dbReference type="Proteomes" id="UP001055811"/>
    </source>
</evidence>